<dbReference type="Pfam" id="PF13563">
    <property type="entry name" value="2_5_RNA_ligase2"/>
    <property type="match status" value="1"/>
</dbReference>
<evidence type="ECO:0000313" key="3">
    <source>
        <dbReference type="EMBL" id="MFC0562030.1"/>
    </source>
</evidence>
<comment type="catalytic activity">
    <reaction evidence="2">
        <text>a 3'-end 2',3'-cyclophospho-ribonucleotide-RNA + H2O = a 3'-end 2'-phospho-ribonucleotide-RNA + H(+)</text>
        <dbReference type="Rhea" id="RHEA:11828"/>
        <dbReference type="Rhea" id="RHEA-COMP:10464"/>
        <dbReference type="Rhea" id="RHEA-COMP:17353"/>
        <dbReference type="ChEBI" id="CHEBI:15377"/>
        <dbReference type="ChEBI" id="CHEBI:15378"/>
        <dbReference type="ChEBI" id="CHEBI:83064"/>
        <dbReference type="ChEBI" id="CHEBI:173113"/>
        <dbReference type="EC" id="3.1.4.58"/>
    </reaction>
</comment>
<protein>
    <recommendedName>
        <fullName evidence="2">RNA 2',3'-cyclic phosphodiesterase</fullName>
        <shortName evidence="2">RNA 2',3'-CPDase</shortName>
        <ecNumber evidence="2">3.1.4.58</ecNumber>
    </recommendedName>
</protein>
<dbReference type="InterPro" id="IPR004175">
    <property type="entry name" value="RNA_CPDase"/>
</dbReference>
<dbReference type="InterPro" id="IPR009097">
    <property type="entry name" value="Cyclic_Pdiesterase"/>
</dbReference>
<dbReference type="HAMAP" id="MF_01940">
    <property type="entry name" value="RNA_CPDase"/>
    <property type="match status" value="1"/>
</dbReference>
<name>A0ABV6NMP0_9BACI</name>
<dbReference type="EC" id="3.1.4.58" evidence="2"/>
<evidence type="ECO:0000313" key="4">
    <source>
        <dbReference type="Proteomes" id="UP001589833"/>
    </source>
</evidence>
<dbReference type="EMBL" id="JBHLTR010000102">
    <property type="protein sequence ID" value="MFC0562030.1"/>
    <property type="molecule type" value="Genomic_DNA"/>
</dbReference>
<organism evidence="3 4">
    <name type="scientific">Halalkalibacter alkalisediminis</name>
    <dbReference type="NCBI Taxonomy" id="935616"/>
    <lineage>
        <taxon>Bacteria</taxon>
        <taxon>Bacillati</taxon>
        <taxon>Bacillota</taxon>
        <taxon>Bacilli</taxon>
        <taxon>Bacillales</taxon>
        <taxon>Bacillaceae</taxon>
        <taxon>Halalkalibacter</taxon>
    </lineage>
</organism>
<comment type="similarity">
    <text evidence="2">Belongs to the 2H phosphoesterase superfamily. ThpR family.</text>
</comment>
<dbReference type="Proteomes" id="UP001589833">
    <property type="component" value="Unassembled WGS sequence"/>
</dbReference>
<feature type="short sequence motif" description="HXTX 2" evidence="2">
    <location>
        <begin position="126"/>
        <end position="129"/>
    </location>
</feature>
<keyword evidence="4" id="KW-1185">Reference proteome</keyword>
<evidence type="ECO:0000256" key="2">
    <source>
        <dbReference type="HAMAP-Rule" id="MF_01940"/>
    </source>
</evidence>
<sequence length="184" mass="21508">MQSHYFLAVPLPSEIKKEIKRTFENEALPFKRWVHEEDYHVTLVFLGACTLEQLEHIQKECAVRLAKVKSFPLDLASVGTFGKKDKPRIFWLGLEEQPLLHDVRKEVSAICEEAGFKLEKRPFSPHVTVARKWVGDGPYREELVKDLHFNKQWTVDKVVLYKSVLTEEPKYKEVAVFTLNEVER</sequence>
<proteinExistence type="inferred from homology"/>
<dbReference type="PANTHER" id="PTHR35561:SF1">
    <property type="entry name" value="RNA 2',3'-CYCLIC PHOSPHODIESTERASE"/>
    <property type="match status" value="1"/>
</dbReference>
<dbReference type="SUPFAM" id="SSF55144">
    <property type="entry name" value="LigT-like"/>
    <property type="match status" value="1"/>
</dbReference>
<feature type="short sequence motif" description="HXTX 1" evidence="2">
    <location>
        <begin position="40"/>
        <end position="43"/>
    </location>
</feature>
<comment type="caution">
    <text evidence="3">The sequence shown here is derived from an EMBL/GenBank/DDBJ whole genome shotgun (WGS) entry which is preliminary data.</text>
</comment>
<dbReference type="PANTHER" id="PTHR35561">
    <property type="entry name" value="RNA 2',3'-CYCLIC PHOSPHODIESTERASE"/>
    <property type="match status" value="1"/>
</dbReference>
<dbReference type="NCBIfam" id="TIGR02258">
    <property type="entry name" value="2_5_ligase"/>
    <property type="match status" value="1"/>
</dbReference>
<keyword evidence="1 2" id="KW-0378">Hydrolase</keyword>
<feature type="active site" description="Proton donor" evidence="2">
    <location>
        <position position="40"/>
    </location>
</feature>
<dbReference type="Gene3D" id="3.90.1140.10">
    <property type="entry name" value="Cyclic phosphodiesterase"/>
    <property type="match status" value="1"/>
</dbReference>
<comment type="function">
    <text evidence="2">Hydrolyzes RNA 2',3'-cyclic phosphodiester to an RNA 2'-phosphomonoester.</text>
</comment>
<accession>A0ABV6NMP0</accession>
<evidence type="ECO:0000256" key="1">
    <source>
        <dbReference type="ARBA" id="ARBA00022801"/>
    </source>
</evidence>
<reference evidence="3 4" key="1">
    <citation type="submission" date="2024-09" db="EMBL/GenBank/DDBJ databases">
        <authorList>
            <person name="Sun Q."/>
            <person name="Mori K."/>
        </authorList>
    </citation>
    <scope>NUCLEOTIDE SEQUENCE [LARGE SCALE GENOMIC DNA]</scope>
    <source>
        <strain evidence="3 4">NCAIM B.02301</strain>
    </source>
</reference>
<dbReference type="RefSeq" id="WP_273844544.1">
    <property type="nucleotide sequence ID" value="NZ_JAQQWT010000009.1"/>
</dbReference>
<feature type="active site" description="Proton acceptor" evidence="2">
    <location>
        <position position="126"/>
    </location>
</feature>
<gene>
    <name evidence="3" type="primary">thpR</name>
    <name evidence="3" type="ORF">ACFFH4_24480</name>
</gene>